<dbReference type="Proteomes" id="UP000010422">
    <property type="component" value="Unassembled WGS sequence"/>
</dbReference>
<dbReference type="SMART" id="SM00312">
    <property type="entry name" value="PX"/>
    <property type="match status" value="1"/>
</dbReference>
<dbReference type="InterPro" id="IPR001452">
    <property type="entry name" value="SH3_domain"/>
</dbReference>
<dbReference type="InterPro" id="IPR036028">
    <property type="entry name" value="SH3-like_dom_sf"/>
</dbReference>
<dbReference type="Gene3D" id="2.30.30.40">
    <property type="entry name" value="SH3 Domains"/>
    <property type="match status" value="1"/>
</dbReference>
<dbReference type="AlphaFoldDB" id="L0PCA3"/>
<sequence>MANGDKKLAFKVARALYDFNGQKEYNELSLTAGEYVIVDDIEVDDIWAFAALKRDPTQKGLVPQEYLIYLMDSSSEIFDSGSESIDIVNFMETASKFIATESFQENVIDKDSSNAFTLGNRSESEYLYQSYSDFKTYIPLQPCFVRKTLNRLLTFATTGTEDFFISNSLGSLDYIKNPQKKYITEADIHYIEDGPKWKSKVGIFDVFVHDPQKKIFPSYLKSHVTYKVTSCFPTNKNSLGIIKVTVERRYSQFQWFHNKLLKKYSLLVWPKFPEKQITHRFNDEFLERRRSSLERYIKRVVKHPVARYSDLLATFLTCEDSLEFAEKMKEHDNDLIVGQKFFENVYHPDFNVDEGSADAPILYAFSCYINSLDRHVPSIINSFRNLRYSIHTGADKLKLFGQNILKLVSKHNFSGTNSSDSSSRNIWCHKDECSKCEKLTNILKITSDALISCSNICKLWAIKHSEKITAQLNEWKQPAKDTTFLYKIYLATLKKYLYADKIDPMHDNESFEELRQRYDTIFNIIMAEIDRIHEEKIDSFKVIAMELLDQEILLQKKKLEILENARSGLLNEKLVDYIIIAFYFKMVTKVL</sequence>
<dbReference type="PANTHER" id="PTHR45827:SF1">
    <property type="entry name" value="SORTING NEXIN"/>
    <property type="match status" value="1"/>
</dbReference>
<dbReference type="PROSITE" id="PS50002">
    <property type="entry name" value="SH3"/>
    <property type="match status" value="1"/>
</dbReference>
<evidence type="ECO:0000313" key="6">
    <source>
        <dbReference type="Proteomes" id="UP000010422"/>
    </source>
</evidence>
<feature type="domain" description="PX" evidence="4">
    <location>
        <begin position="204"/>
        <end position="322"/>
    </location>
</feature>
<organism evidence="6">
    <name type="scientific">Pneumocystis jirovecii</name>
    <name type="common">Human pneumocystis pneumonia agent</name>
    <dbReference type="NCBI Taxonomy" id="42068"/>
    <lineage>
        <taxon>Eukaryota</taxon>
        <taxon>Fungi</taxon>
        <taxon>Dikarya</taxon>
        <taxon>Ascomycota</taxon>
        <taxon>Taphrinomycotina</taxon>
        <taxon>Pneumocystomycetes</taxon>
        <taxon>Pneumocystaceae</taxon>
        <taxon>Pneumocystis</taxon>
    </lineage>
</organism>
<dbReference type="InterPro" id="IPR036871">
    <property type="entry name" value="PX_dom_sf"/>
</dbReference>
<evidence type="ECO:0000259" key="3">
    <source>
        <dbReference type="PROSITE" id="PS50002"/>
    </source>
</evidence>
<dbReference type="InParanoid" id="L0PCA3"/>
<dbReference type="VEuPathDB" id="FungiDB:PNEJI1_000770"/>
<dbReference type="Gene3D" id="3.30.1520.10">
    <property type="entry name" value="Phox-like domain"/>
    <property type="match status" value="1"/>
</dbReference>
<evidence type="ECO:0000259" key="4">
    <source>
        <dbReference type="PROSITE" id="PS50195"/>
    </source>
</evidence>
<dbReference type="PROSITE" id="PS50195">
    <property type="entry name" value="PX"/>
    <property type="match status" value="1"/>
</dbReference>
<dbReference type="SMART" id="SM00326">
    <property type="entry name" value="SH3"/>
    <property type="match status" value="1"/>
</dbReference>
<protein>
    <submittedName>
        <fullName evidence="5">Uncharacterized protein</fullName>
    </submittedName>
</protein>
<dbReference type="GO" id="GO:0035091">
    <property type="term" value="F:phosphatidylinositol binding"/>
    <property type="evidence" value="ECO:0007669"/>
    <property type="project" value="InterPro"/>
</dbReference>
<dbReference type="GO" id="GO:0005886">
    <property type="term" value="C:plasma membrane"/>
    <property type="evidence" value="ECO:0007669"/>
    <property type="project" value="TreeGrafter"/>
</dbReference>
<dbReference type="CDD" id="cd00174">
    <property type="entry name" value="SH3"/>
    <property type="match status" value="1"/>
</dbReference>
<dbReference type="GO" id="GO:0097320">
    <property type="term" value="P:plasma membrane tubulation"/>
    <property type="evidence" value="ECO:0007669"/>
    <property type="project" value="TreeGrafter"/>
</dbReference>
<dbReference type="PANTHER" id="PTHR45827">
    <property type="entry name" value="SORTING NEXIN"/>
    <property type="match status" value="1"/>
</dbReference>
<accession>L0PCA3</accession>
<dbReference type="GO" id="GO:0031410">
    <property type="term" value="C:cytoplasmic vesicle"/>
    <property type="evidence" value="ECO:0007669"/>
    <property type="project" value="TreeGrafter"/>
</dbReference>
<dbReference type="InterPro" id="IPR027267">
    <property type="entry name" value="AH/BAR_dom_sf"/>
</dbReference>
<evidence type="ECO:0000256" key="1">
    <source>
        <dbReference type="ARBA" id="ARBA00022443"/>
    </source>
</evidence>
<proteinExistence type="predicted"/>
<dbReference type="EMBL" id="CAKM01000171">
    <property type="protein sequence ID" value="CCJ29265.1"/>
    <property type="molecule type" value="Genomic_DNA"/>
</dbReference>
<evidence type="ECO:0000313" key="5">
    <source>
        <dbReference type="EMBL" id="CCJ29265.1"/>
    </source>
</evidence>
<dbReference type="SUPFAM" id="SSF50044">
    <property type="entry name" value="SH3-domain"/>
    <property type="match status" value="1"/>
</dbReference>
<gene>
    <name evidence="5" type="ORF">PNEJI1_000770</name>
</gene>
<dbReference type="Gene3D" id="1.20.1270.60">
    <property type="entry name" value="Arfaptin homology (AH) domain/BAR domain"/>
    <property type="match status" value="1"/>
</dbReference>
<keyword evidence="1 2" id="KW-0728">SH3 domain</keyword>
<reference evidence="5 6" key="1">
    <citation type="journal article" date="2012" name="MBio">
        <title>De novo assembly of the Pneumocystis jirovecii genome from a single bronchoalveolar lavage fluid specimen from a patient.</title>
        <authorList>
            <person name="Cisse O.H."/>
            <person name="Pagni M."/>
            <person name="Hauser P.M."/>
        </authorList>
    </citation>
    <scope>NUCLEOTIDE SEQUENCE [LARGE SCALE GENOMIC DNA]</scope>
    <source>
        <strain evidence="5 6">SE8</strain>
    </source>
</reference>
<dbReference type="Pfam" id="PF00787">
    <property type="entry name" value="PX"/>
    <property type="match status" value="1"/>
</dbReference>
<evidence type="ECO:0000256" key="2">
    <source>
        <dbReference type="PROSITE-ProRule" id="PRU00192"/>
    </source>
</evidence>
<name>L0PCA3_PNEJI</name>
<dbReference type="GO" id="GO:0016197">
    <property type="term" value="P:endosomal transport"/>
    <property type="evidence" value="ECO:0007669"/>
    <property type="project" value="TreeGrafter"/>
</dbReference>
<dbReference type="SUPFAM" id="SSF64268">
    <property type="entry name" value="PX domain"/>
    <property type="match status" value="1"/>
</dbReference>
<dbReference type="STRING" id="1209962.L0PCA3"/>
<dbReference type="GO" id="GO:0006897">
    <property type="term" value="P:endocytosis"/>
    <property type="evidence" value="ECO:0007669"/>
    <property type="project" value="TreeGrafter"/>
</dbReference>
<comment type="caution">
    <text evidence="5">The sequence shown here is derived from an EMBL/GenBank/DDBJ whole genome shotgun (WGS) entry which is preliminary data.</text>
</comment>
<dbReference type="InterPro" id="IPR001683">
    <property type="entry name" value="PX_dom"/>
</dbReference>
<feature type="domain" description="SH3" evidence="3">
    <location>
        <begin position="8"/>
        <end position="72"/>
    </location>
</feature>